<dbReference type="SUPFAM" id="SSF52833">
    <property type="entry name" value="Thioredoxin-like"/>
    <property type="match status" value="1"/>
</dbReference>
<evidence type="ECO:0000256" key="7">
    <source>
        <dbReference type="PIRNR" id="PIRNR001488"/>
    </source>
</evidence>
<sequence>MKKLHLILIVISLTFSCKSISSEIIEGKQYILLNKPIHNAPKLLEFFSFYCPHCYQFEQIYHISNNVKKTLPKNVNFYKYHVNFLGNLGKQLTHAWAVAIVLGIENKISPILFIAIQKQQSIHTIEDIRTIFIKSGVNAEEFDTAWDSILVKSLVSDQEQAAINFHLRGVPSIFINGKYMIKNDKLDISSVNAYTQQFCELLNLLINKT</sequence>
<dbReference type="Proteomes" id="UP001056209">
    <property type="component" value="Chromosome"/>
</dbReference>
<evidence type="ECO:0000256" key="1">
    <source>
        <dbReference type="ARBA" id="ARBA00004418"/>
    </source>
</evidence>
<dbReference type="InterPro" id="IPR023205">
    <property type="entry name" value="DsbA/DsbL"/>
</dbReference>
<dbReference type="PROSITE" id="PS51257">
    <property type="entry name" value="PROKAR_LIPOPROTEIN"/>
    <property type="match status" value="1"/>
</dbReference>
<evidence type="ECO:0000256" key="3">
    <source>
        <dbReference type="ARBA" id="ARBA00022729"/>
    </source>
</evidence>
<dbReference type="PANTHER" id="PTHR35891:SF2">
    <property type="entry name" value="THIOL:DISULFIDE INTERCHANGE PROTEIN DSBA"/>
    <property type="match status" value="1"/>
</dbReference>
<dbReference type="InterPro" id="IPR001853">
    <property type="entry name" value="DSBA-like_thioredoxin_dom"/>
</dbReference>
<evidence type="ECO:0000313" key="11">
    <source>
        <dbReference type="EMBL" id="URJ33257.1"/>
    </source>
</evidence>
<accession>A0A9Q8TY34</accession>
<dbReference type="Pfam" id="PF01323">
    <property type="entry name" value="DSBA"/>
    <property type="match status" value="1"/>
</dbReference>
<dbReference type="EMBL" id="CP097753">
    <property type="protein sequence ID" value="URJ28171.1"/>
    <property type="molecule type" value="Genomic_DNA"/>
</dbReference>
<dbReference type="Gene3D" id="3.40.30.10">
    <property type="entry name" value="Glutaredoxin"/>
    <property type="match status" value="1"/>
</dbReference>
<keyword evidence="4 7" id="KW-0574">Periplasm</keyword>
<comment type="similarity">
    <text evidence="2">Belongs to the thioredoxin family. DsbA subfamily.</text>
</comment>
<protein>
    <recommendedName>
        <fullName evidence="7">Thiol:disulfide interchange protein</fullName>
    </recommendedName>
</protein>
<dbReference type="AlphaFoldDB" id="A0A9Q8TY34"/>
<dbReference type="PANTHER" id="PTHR35891">
    <property type="entry name" value="THIOL:DISULFIDE INTERCHANGE PROTEIN DSBA"/>
    <property type="match status" value="1"/>
</dbReference>
<evidence type="ECO:0000259" key="9">
    <source>
        <dbReference type="PROSITE" id="PS51352"/>
    </source>
</evidence>
<dbReference type="InterPro" id="IPR050824">
    <property type="entry name" value="Thiol_disulfide_DsbA"/>
</dbReference>
<feature type="disulfide bond" description="Redox-active" evidence="8">
    <location>
        <begin position="51"/>
        <end position="54"/>
    </location>
</feature>
<evidence type="ECO:0000256" key="8">
    <source>
        <dbReference type="PIRSR" id="PIRSR001488-1"/>
    </source>
</evidence>
<evidence type="ECO:0000256" key="6">
    <source>
        <dbReference type="ARBA" id="ARBA00023284"/>
    </source>
</evidence>
<reference evidence="10" key="1">
    <citation type="submission" date="2022-05" db="EMBL/GenBank/DDBJ databases">
        <title>Impact of host demography and evolutionary history on endosymbiont molecular evolution: a test in carpenter ants (Genus Camponotus) and their Blochmannia endosymbionts.</title>
        <authorList>
            <person name="Manthey J.D."/>
            <person name="Giron J.C."/>
            <person name="Hruska J.P."/>
        </authorList>
    </citation>
    <scope>NUCLEOTIDE SEQUENCE</scope>
    <source>
        <strain evidence="11">C-005</strain>
        <strain evidence="10">C-039</strain>
    </source>
</reference>
<dbReference type="CDD" id="cd03019">
    <property type="entry name" value="DsbA_DsbA"/>
    <property type="match status" value="1"/>
</dbReference>
<evidence type="ECO:0000313" key="10">
    <source>
        <dbReference type="EMBL" id="URJ28171.1"/>
    </source>
</evidence>
<dbReference type="GO" id="GO:0042597">
    <property type="term" value="C:periplasmic space"/>
    <property type="evidence" value="ECO:0007669"/>
    <property type="project" value="UniProtKB-SubCell"/>
</dbReference>
<evidence type="ECO:0000256" key="5">
    <source>
        <dbReference type="ARBA" id="ARBA00023157"/>
    </source>
</evidence>
<dbReference type="GO" id="GO:0015036">
    <property type="term" value="F:disulfide oxidoreductase activity"/>
    <property type="evidence" value="ECO:0007669"/>
    <property type="project" value="UniProtKB-ARBA"/>
</dbReference>
<dbReference type="PIRSF" id="PIRSF001488">
    <property type="entry name" value="Tdi_protein"/>
    <property type="match status" value="1"/>
</dbReference>
<keyword evidence="13" id="KW-1185">Reference proteome</keyword>
<keyword evidence="6" id="KW-0676">Redox-active center</keyword>
<proteinExistence type="inferred from homology"/>
<dbReference type="Proteomes" id="UP001056622">
    <property type="component" value="Chromosome"/>
</dbReference>
<evidence type="ECO:0000256" key="4">
    <source>
        <dbReference type="ARBA" id="ARBA00022764"/>
    </source>
</evidence>
<gene>
    <name evidence="10" type="primary">dsbA</name>
    <name evidence="10" type="ORF">M9393_00040</name>
    <name evidence="11" type="ORF">M9408_01500</name>
</gene>
<dbReference type="PROSITE" id="PS51352">
    <property type="entry name" value="THIOREDOXIN_2"/>
    <property type="match status" value="1"/>
</dbReference>
<feature type="domain" description="Thioredoxin" evidence="9">
    <location>
        <begin position="11"/>
        <end position="151"/>
    </location>
</feature>
<organism evidence="10 12">
    <name type="scientific">Candidatus Blochmannia vicinus</name>
    <name type="common">nom. nud.</name>
    <dbReference type="NCBI Taxonomy" id="251540"/>
    <lineage>
        <taxon>Bacteria</taxon>
        <taxon>Pseudomonadati</taxon>
        <taxon>Pseudomonadota</taxon>
        <taxon>Gammaproteobacteria</taxon>
        <taxon>Enterobacterales</taxon>
        <taxon>Enterobacteriaceae</taxon>
        <taxon>ant endosymbionts</taxon>
        <taxon>Candidatus Blochmanniella</taxon>
    </lineage>
</organism>
<dbReference type="InterPro" id="IPR013766">
    <property type="entry name" value="Thioredoxin_domain"/>
</dbReference>
<keyword evidence="5 7" id="KW-1015">Disulfide bond</keyword>
<dbReference type="RefSeq" id="WP_250248591.1">
    <property type="nucleotide sequence ID" value="NZ_CP097753.1"/>
</dbReference>
<evidence type="ECO:0000313" key="13">
    <source>
        <dbReference type="Proteomes" id="UP001056622"/>
    </source>
</evidence>
<keyword evidence="3" id="KW-0732">Signal</keyword>
<dbReference type="InterPro" id="IPR036249">
    <property type="entry name" value="Thioredoxin-like_sf"/>
</dbReference>
<dbReference type="EMBL" id="CP097763">
    <property type="protein sequence ID" value="URJ33257.1"/>
    <property type="molecule type" value="Genomic_DNA"/>
</dbReference>
<dbReference type="InterPro" id="IPR017937">
    <property type="entry name" value="Thioredoxin_CS"/>
</dbReference>
<evidence type="ECO:0000313" key="12">
    <source>
        <dbReference type="Proteomes" id="UP001056209"/>
    </source>
</evidence>
<dbReference type="NCBIfam" id="NF008198">
    <property type="entry name" value="PRK10954.1"/>
    <property type="match status" value="1"/>
</dbReference>
<dbReference type="PROSITE" id="PS00194">
    <property type="entry name" value="THIOREDOXIN_1"/>
    <property type="match status" value="1"/>
</dbReference>
<evidence type="ECO:0000256" key="2">
    <source>
        <dbReference type="ARBA" id="ARBA00005791"/>
    </source>
</evidence>
<comment type="subcellular location">
    <subcellularLocation>
        <location evidence="1 7">Periplasm</location>
    </subcellularLocation>
</comment>
<name>A0A9Q8TY34_9ENTR</name>